<dbReference type="Gramene" id="novel_model_5071_5bd9a17a.2.5bd9b13a">
    <property type="protein sequence ID" value="cds.novel_model_5071_5bd9a17a.2.5bd9b13a"/>
    <property type="gene ID" value="novel_gene_2642_5bd9a17a"/>
</dbReference>
<name>A0A803R4Q1_CANSA</name>
<keyword evidence="2" id="KW-1185">Reference proteome</keyword>
<dbReference type="EnsemblPlants" id="novel_model_5071_5bd9a17a.2.5bd9b13a">
    <property type="protein sequence ID" value="cds.novel_model_5071_5bd9a17a.2.5bd9b13a"/>
    <property type="gene ID" value="novel_gene_2642_5bd9a17a"/>
</dbReference>
<accession>A0A803R4Q1</accession>
<reference evidence="1" key="2">
    <citation type="submission" date="2021-03" db="UniProtKB">
        <authorList>
            <consortium name="EnsemblPlants"/>
        </authorList>
    </citation>
    <scope>IDENTIFICATION</scope>
</reference>
<dbReference type="Proteomes" id="UP000596661">
    <property type="component" value="Chromosome 6"/>
</dbReference>
<dbReference type="AlphaFoldDB" id="A0A803R4Q1"/>
<evidence type="ECO:0000313" key="2">
    <source>
        <dbReference type="Proteomes" id="UP000596661"/>
    </source>
</evidence>
<organism evidence="1 2">
    <name type="scientific">Cannabis sativa</name>
    <name type="common">Hemp</name>
    <name type="synonym">Marijuana</name>
    <dbReference type="NCBI Taxonomy" id="3483"/>
    <lineage>
        <taxon>Eukaryota</taxon>
        <taxon>Viridiplantae</taxon>
        <taxon>Streptophyta</taxon>
        <taxon>Embryophyta</taxon>
        <taxon>Tracheophyta</taxon>
        <taxon>Spermatophyta</taxon>
        <taxon>Magnoliopsida</taxon>
        <taxon>eudicotyledons</taxon>
        <taxon>Gunneridae</taxon>
        <taxon>Pentapetalae</taxon>
        <taxon>rosids</taxon>
        <taxon>fabids</taxon>
        <taxon>Rosales</taxon>
        <taxon>Cannabaceae</taxon>
        <taxon>Cannabis</taxon>
    </lineage>
</organism>
<proteinExistence type="predicted"/>
<evidence type="ECO:0000313" key="1">
    <source>
        <dbReference type="EnsemblPlants" id="cds.novel_model_5071_5bd9a17a.2.5bd9b13a"/>
    </source>
</evidence>
<dbReference type="EMBL" id="UZAU01000577">
    <property type="status" value="NOT_ANNOTATED_CDS"/>
    <property type="molecule type" value="Genomic_DNA"/>
</dbReference>
<reference evidence="1" key="1">
    <citation type="submission" date="2018-11" db="EMBL/GenBank/DDBJ databases">
        <authorList>
            <person name="Grassa J C."/>
        </authorList>
    </citation>
    <scope>NUCLEOTIDE SEQUENCE [LARGE SCALE GENOMIC DNA]</scope>
</reference>
<protein>
    <submittedName>
        <fullName evidence="1">Uncharacterized protein</fullName>
    </submittedName>
</protein>
<sequence>MWSQRVFFRNDGNSFGTQFPQSFSPIILVIDLLVQLNGKIIEKSFIIMLKNIWNIARKVCILSSIQS</sequence>